<organism evidence="2 3">
    <name type="scientific">Listeria cornellensis FSL F6-0969</name>
    <dbReference type="NCBI Taxonomy" id="1265820"/>
    <lineage>
        <taxon>Bacteria</taxon>
        <taxon>Bacillati</taxon>
        <taxon>Bacillota</taxon>
        <taxon>Bacilli</taxon>
        <taxon>Bacillales</taxon>
        <taxon>Listeriaceae</taxon>
        <taxon>Listeria</taxon>
    </lineage>
</organism>
<keyword evidence="1" id="KW-0472">Membrane</keyword>
<feature type="transmembrane region" description="Helical" evidence="1">
    <location>
        <begin position="68"/>
        <end position="90"/>
    </location>
</feature>
<evidence type="ECO:0000256" key="1">
    <source>
        <dbReference type="SAM" id="Phobius"/>
    </source>
</evidence>
<name>W7BEE7_9LIST</name>
<feature type="transmembrane region" description="Helical" evidence="1">
    <location>
        <begin position="38"/>
        <end position="61"/>
    </location>
</feature>
<accession>W7BEE7</accession>
<protein>
    <submittedName>
        <fullName evidence="2">Uncharacterized protein</fullName>
    </submittedName>
</protein>
<comment type="caution">
    <text evidence="2">The sequence shown here is derived from an EMBL/GenBank/DDBJ whole genome shotgun (WGS) entry which is preliminary data.</text>
</comment>
<dbReference type="EMBL" id="AODE01000039">
    <property type="protein sequence ID" value="EUJ25504.1"/>
    <property type="molecule type" value="Genomic_DNA"/>
</dbReference>
<dbReference type="AlphaFoldDB" id="W7BEE7"/>
<dbReference type="STRING" id="1265820.PCORN_16663"/>
<evidence type="ECO:0000313" key="3">
    <source>
        <dbReference type="Proteomes" id="UP000019254"/>
    </source>
</evidence>
<keyword evidence="3" id="KW-1185">Reference proteome</keyword>
<reference evidence="2 3" key="1">
    <citation type="journal article" date="2014" name="Int. J. Syst. Evol. Microbiol.">
        <title>Listeria floridensis sp. nov., Listeria aquatica sp. nov., Listeria cornellensis sp. nov., Listeria riparia sp. nov. and Listeria grandensis sp. nov., from agricultural and natural environments.</title>
        <authorList>
            <person name="den Bakker H.C."/>
            <person name="Warchocki S."/>
            <person name="Wright E.M."/>
            <person name="Allred A.F."/>
            <person name="Ahlstrom C."/>
            <person name="Manuel C.S."/>
            <person name="Stasiewicz M.J."/>
            <person name="Burrell A."/>
            <person name="Roof S."/>
            <person name="Strawn L."/>
            <person name="Fortes E.D."/>
            <person name="Nightingale K.K."/>
            <person name="Kephart D."/>
            <person name="Wiedmann M."/>
        </authorList>
    </citation>
    <scope>NUCLEOTIDE SEQUENCE [LARGE SCALE GENOMIC DNA]</scope>
    <source>
        <strain evidence="3">FSL F6-969</strain>
    </source>
</reference>
<dbReference type="Proteomes" id="UP000019254">
    <property type="component" value="Unassembled WGS sequence"/>
</dbReference>
<proteinExistence type="predicted"/>
<keyword evidence="1" id="KW-1133">Transmembrane helix</keyword>
<evidence type="ECO:0000313" key="2">
    <source>
        <dbReference type="EMBL" id="EUJ25504.1"/>
    </source>
</evidence>
<sequence length="123" mass="14388">MNILISLLCVFTGLFSSYLLKTFTEINVKLKTSWSEKSVYAIFTGIIVCSMSLSYALFLVWDGENNNLILLITNILIMVVIIANWIMYYFKRSNRMIMISMIWNLLMCAYIIYLFYISFIAIE</sequence>
<feature type="transmembrane region" description="Helical" evidence="1">
    <location>
        <begin position="96"/>
        <end position="122"/>
    </location>
</feature>
<gene>
    <name evidence="2" type="ORF">PCORN_16663</name>
</gene>
<keyword evidence="1" id="KW-0812">Transmembrane</keyword>